<evidence type="ECO:0000313" key="2">
    <source>
        <dbReference type="EMBL" id="GAA0934170.1"/>
    </source>
</evidence>
<dbReference type="EMBL" id="BAAAHG010000131">
    <property type="protein sequence ID" value="GAA0934170.1"/>
    <property type="molecule type" value="Genomic_DNA"/>
</dbReference>
<keyword evidence="3" id="KW-1185">Reference proteome</keyword>
<organism evidence="2 3">
    <name type="scientific">Streptomyces thermoalcalitolerans</name>
    <dbReference type="NCBI Taxonomy" id="65605"/>
    <lineage>
        <taxon>Bacteria</taxon>
        <taxon>Bacillati</taxon>
        <taxon>Actinomycetota</taxon>
        <taxon>Actinomycetes</taxon>
        <taxon>Kitasatosporales</taxon>
        <taxon>Streptomycetaceae</taxon>
        <taxon>Streptomyces</taxon>
    </lineage>
</organism>
<reference evidence="3" key="1">
    <citation type="journal article" date="2019" name="Int. J. Syst. Evol. Microbiol.">
        <title>The Global Catalogue of Microorganisms (GCM) 10K type strain sequencing project: providing services to taxonomists for standard genome sequencing and annotation.</title>
        <authorList>
            <consortium name="The Broad Institute Genomics Platform"/>
            <consortium name="The Broad Institute Genome Sequencing Center for Infectious Disease"/>
            <person name="Wu L."/>
            <person name="Ma J."/>
        </authorList>
    </citation>
    <scope>NUCLEOTIDE SEQUENCE [LARGE SCALE GENOMIC DNA]</scope>
    <source>
        <strain evidence="3">JCM 10673</strain>
    </source>
</reference>
<name>A0ABP4AB76_9ACTN</name>
<gene>
    <name evidence="2" type="ORF">GCM10009549_58130</name>
</gene>
<evidence type="ECO:0000256" key="1">
    <source>
        <dbReference type="SAM" id="Coils"/>
    </source>
</evidence>
<protein>
    <submittedName>
        <fullName evidence="2">Uncharacterized protein</fullName>
    </submittedName>
</protein>
<sequence length="64" mass="7367">MAETKPIRVYEDDAERLESRGSMGDTYPDVVADLLEERDELEERVRDLEAQLRKQGLEKENASA</sequence>
<dbReference type="Proteomes" id="UP001501005">
    <property type="component" value="Unassembled WGS sequence"/>
</dbReference>
<keyword evidence="1" id="KW-0175">Coiled coil</keyword>
<feature type="coiled-coil region" evidence="1">
    <location>
        <begin position="31"/>
        <end position="58"/>
    </location>
</feature>
<comment type="caution">
    <text evidence="2">The sequence shown here is derived from an EMBL/GenBank/DDBJ whole genome shotgun (WGS) entry which is preliminary data.</text>
</comment>
<evidence type="ECO:0000313" key="3">
    <source>
        <dbReference type="Proteomes" id="UP001501005"/>
    </source>
</evidence>
<accession>A0ABP4AB76</accession>
<proteinExistence type="predicted"/>
<dbReference type="RefSeq" id="WP_344055320.1">
    <property type="nucleotide sequence ID" value="NZ_BAAAHG010000131.1"/>
</dbReference>